<dbReference type="Proteomes" id="UP000191112">
    <property type="component" value="Unassembled WGS sequence"/>
</dbReference>
<evidence type="ECO:0000313" key="1">
    <source>
        <dbReference type="EMBL" id="SKC05982.1"/>
    </source>
</evidence>
<dbReference type="AlphaFoldDB" id="A0A1T5GC88"/>
<dbReference type="InterPro" id="IPR032560">
    <property type="entry name" value="DUF4932"/>
</dbReference>
<evidence type="ECO:0008006" key="3">
    <source>
        <dbReference type="Google" id="ProtNLM"/>
    </source>
</evidence>
<dbReference type="STRING" id="619805.SAMN05660477_02703"/>
<evidence type="ECO:0000313" key="2">
    <source>
        <dbReference type="Proteomes" id="UP000191112"/>
    </source>
</evidence>
<keyword evidence="2" id="KW-1185">Reference proteome</keyword>
<sequence>MKITKLYAAFSLIALGNLGQAQSKIEPYVDERVELLSSIFRLIEADEYSDKNNALYAEDIEKHFGSFKNSEFLTKLKKERNEDGLGYDAVMSMAVNLNIKKGTLSLRDPKRKSLDKRWKTEKLPSFLKDLNQFYKASKFNQFYKDHQADYLQAGKAFSDSVLVKLNQEWYPKFYGKQPNEDFKVVIGYGNGGGNYGPRVSQDNEKDQVYAIVSGGNFDGRTLIYTSSYAPTLIHEFNHSFVNYLLENLEYQKKLEKPANQILEAVRQPMKDQAYGDWKTLINESIVRAAVIVYMKENHFSEKEIKAEMKEQFKRRFVWTPELVELLEQYQANRKEYPSLESFYPNIVAFFQLVAMNVNKMVSNYEVKLPKVNSVLPNINGKNDVDPNLKEMIIYFDKTLIGNQMSINIGSLGREGVPIKNRPVYIDNNNALKIELGMKPNTEYEFILVGKKFESFDGYPLQDYVVRFKTK</sequence>
<dbReference type="RefSeq" id="WP_079667887.1">
    <property type="nucleotide sequence ID" value="NZ_FUYZ01000011.1"/>
</dbReference>
<name>A0A1T5GC88_9FLAO</name>
<dbReference type="EMBL" id="FUYZ01000011">
    <property type="protein sequence ID" value="SKC05982.1"/>
    <property type="molecule type" value="Genomic_DNA"/>
</dbReference>
<accession>A0A1T5GC88</accession>
<dbReference type="Pfam" id="PF16286">
    <property type="entry name" value="DUF4932"/>
    <property type="match status" value="1"/>
</dbReference>
<proteinExistence type="predicted"/>
<protein>
    <recommendedName>
        <fullName evidence="3">DUF4932 domain-containing protein</fullName>
    </recommendedName>
</protein>
<gene>
    <name evidence="1" type="ORF">SAMN05660477_02703</name>
</gene>
<dbReference type="OrthoDB" id="6402335at2"/>
<reference evidence="1 2" key="1">
    <citation type="submission" date="2017-02" db="EMBL/GenBank/DDBJ databases">
        <authorList>
            <person name="Peterson S.W."/>
        </authorList>
    </citation>
    <scope>NUCLEOTIDE SEQUENCE [LARGE SCALE GENOMIC DNA]</scope>
    <source>
        <strain evidence="1 2">DSM 22323</strain>
    </source>
</reference>
<organism evidence="1 2">
    <name type="scientific">Soonwooa buanensis</name>
    <dbReference type="NCBI Taxonomy" id="619805"/>
    <lineage>
        <taxon>Bacteria</taxon>
        <taxon>Pseudomonadati</taxon>
        <taxon>Bacteroidota</taxon>
        <taxon>Flavobacteriia</taxon>
        <taxon>Flavobacteriales</taxon>
        <taxon>Weeksellaceae</taxon>
        <taxon>Chryseobacterium group</taxon>
        <taxon>Soonwooa</taxon>
    </lineage>
</organism>